<accession>A0A6J7WW66</accession>
<reference evidence="2" key="1">
    <citation type="submission" date="2020-05" db="EMBL/GenBank/DDBJ databases">
        <authorList>
            <person name="Chiriac C."/>
            <person name="Salcher M."/>
            <person name="Ghai R."/>
            <person name="Kavagutti S V."/>
        </authorList>
    </citation>
    <scope>NUCLEOTIDE SEQUENCE</scope>
</reference>
<feature type="compositionally biased region" description="Polar residues" evidence="1">
    <location>
        <begin position="126"/>
        <end position="152"/>
    </location>
</feature>
<feature type="region of interest" description="Disordered" evidence="1">
    <location>
        <begin position="108"/>
        <end position="172"/>
    </location>
</feature>
<evidence type="ECO:0000313" key="2">
    <source>
        <dbReference type="EMBL" id="CAB5222256.1"/>
    </source>
</evidence>
<dbReference type="EMBL" id="LR798301">
    <property type="protein sequence ID" value="CAB5222256.1"/>
    <property type="molecule type" value="Genomic_DNA"/>
</dbReference>
<name>A0A6J7WW66_9CAUD</name>
<sequence length="172" mass="19341">MTKKVSKFGGPFLPFPRWALEYLQGDDVGIVVLVTILQYMDSDTQELTTSYQWIGKLIKRDRRTVIRAMNRLVSIGVIYRTPRVGKKGSLSNRYLVNFNNPNVNKEMQTKKTPVSRLTPPLVSGETLPSDTGDTPPSVTGDTQSRITNNKNNLFKKGTDGIDPRLKRNKDNG</sequence>
<evidence type="ECO:0008006" key="3">
    <source>
        <dbReference type="Google" id="ProtNLM"/>
    </source>
</evidence>
<dbReference type="InterPro" id="IPR036388">
    <property type="entry name" value="WH-like_DNA-bd_sf"/>
</dbReference>
<gene>
    <name evidence="2" type="ORF">UFOVP361_56</name>
</gene>
<protein>
    <recommendedName>
        <fullName evidence="3">Helix-turn-helix domain containing protein</fullName>
    </recommendedName>
</protein>
<evidence type="ECO:0000256" key="1">
    <source>
        <dbReference type="SAM" id="MobiDB-lite"/>
    </source>
</evidence>
<dbReference type="Gene3D" id="1.10.10.10">
    <property type="entry name" value="Winged helix-like DNA-binding domain superfamily/Winged helix DNA-binding domain"/>
    <property type="match status" value="1"/>
</dbReference>
<organism evidence="2">
    <name type="scientific">uncultured Caudovirales phage</name>
    <dbReference type="NCBI Taxonomy" id="2100421"/>
    <lineage>
        <taxon>Viruses</taxon>
        <taxon>Duplodnaviria</taxon>
        <taxon>Heunggongvirae</taxon>
        <taxon>Uroviricota</taxon>
        <taxon>Caudoviricetes</taxon>
        <taxon>Peduoviridae</taxon>
        <taxon>Maltschvirus</taxon>
        <taxon>Maltschvirus maltsch</taxon>
    </lineage>
</organism>
<proteinExistence type="predicted"/>
<feature type="compositionally biased region" description="Basic and acidic residues" evidence="1">
    <location>
        <begin position="156"/>
        <end position="172"/>
    </location>
</feature>